<evidence type="ECO:0000256" key="7">
    <source>
        <dbReference type="SAM" id="Phobius"/>
    </source>
</evidence>
<evidence type="ECO:0000256" key="6">
    <source>
        <dbReference type="ARBA" id="ARBA00023136"/>
    </source>
</evidence>
<dbReference type="GO" id="GO:0005886">
    <property type="term" value="C:plasma membrane"/>
    <property type="evidence" value="ECO:0007669"/>
    <property type="project" value="UniProtKB-SubCell"/>
</dbReference>
<dbReference type="PANTHER" id="PTHR30269">
    <property type="entry name" value="TRANSMEMBRANE PROTEIN YFCA"/>
    <property type="match status" value="1"/>
</dbReference>
<evidence type="ECO:0000256" key="2">
    <source>
        <dbReference type="ARBA" id="ARBA00022448"/>
    </source>
</evidence>
<evidence type="ECO:0000256" key="4">
    <source>
        <dbReference type="ARBA" id="ARBA00022692"/>
    </source>
</evidence>
<evidence type="ECO:0000313" key="8">
    <source>
        <dbReference type="EMBL" id="OIQ73497.1"/>
    </source>
</evidence>
<protein>
    <submittedName>
        <fullName evidence="8">Sulfite exporter TauE/SafE</fullName>
    </submittedName>
</protein>
<gene>
    <name evidence="8" type="ORF">GALL_448680</name>
</gene>
<dbReference type="AlphaFoldDB" id="A0A1J5PPS9"/>
<evidence type="ECO:0000256" key="1">
    <source>
        <dbReference type="ARBA" id="ARBA00004651"/>
    </source>
</evidence>
<organism evidence="8">
    <name type="scientific">mine drainage metagenome</name>
    <dbReference type="NCBI Taxonomy" id="410659"/>
    <lineage>
        <taxon>unclassified sequences</taxon>
        <taxon>metagenomes</taxon>
        <taxon>ecological metagenomes</taxon>
    </lineage>
</organism>
<dbReference type="PANTHER" id="PTHR30269:SF37">
    <property type="entry name" value="MEMBRANE TRANSPORTER PROTEIN"/>
    <property type="match status" value="1"/>
</dbReference>
<dbReference type="InterPro" id="IPR002781">
    <property type="entry name" value="TM_pro_TauE-like"/>
</dbReference>
<dbReference type="InterPro" id="IPR052017">
    <property type="entry name" value="TSUP"/>
</dbReference>
<keyword evidence="6 7" id="KW-0472">Membrane</keyword>
<feature type="transmembrane region" description="Helical" evidence="7">
    <location>
        <begin position="46"/>
        <end position="64"/>
    </location>
</feature>
<dbReference type="EMBL" id="MLJW01002848">
    <property type="protein sequence ID" value="OIQ73497.1"/>
    <property type="molecule type" value="Genomic_DNA"/>
</dbReference>
<keyword evidence="5 7" id="KW-1133">Transmembrane helix</keyword>
<accession>A0A1J5PPS9</accession>
<comment type="subcellular location">
    <subcellularLocation>
        <location evidence="1">Cell membrane</location>
        <topology evidence="1">Multi-pass membrane protein</topology>
    </subcellularLocation>
</comment>
<keyword evidence="4 7" id="KW-0812">Transmembrane</keyword>
<comment type="caution">
    <text evidence="8">The sequence shown here is derived from an EMBL/GenBank/DDBJ whole genome shotgun (WGS) entry which is preliminary data.</text>
</comment>
<feature type="transmembrane region" description="Helical" evidence="7">
    <location>
        <begin position="17"/>
        <end position="40"/>
    </location>
</feature>
<reference evidence="8" key="1">
    <citation type="submission" date="2016-10" db="EMBL/GenBank/DDBJ databases">
        <title>Sequence of Gallionella enrichment culture.</title>
        <authorList>
            <person name="Poehlein A."/>
            <person name="Muehling M."/>
            <person name="Daniel R."/>
        </authorList>
    </citation>
    <scope>NUCLEOTIDE SEQUENCE</scope>
</reference>
<feature type="transmembrane region" description="Helical" evidence="7">
    <location>
        <begin position="85"/>
        <end position="102"/>
    </location>
</feature>
<evidence type="ECO:0000256" key="5">
    <source>
        <dbReference type="ARBA" id="ARBA00022989"/>
    </source>
</evidence>
<feature type="transmembrane region" description="Helical" evidence="7">
    <location>
        <begin position="108"/>
        <end position="125"/>
    </location>
</feature>
<keyword evidence="2" id="KW-0813">Transport</keyword>
<name>A0A1J5PPS9_9ZZZZ</name>
<feature type="transmembrane region" description="Helical" evidence="7">
    <location>
        <begin position="204"/>
        <end position="226"/>
    </location>
</feature>
<evidence type="ECO:0000256" key="3">
    <source>
        <dbReference type="ARBA" id="ARBA00022475"/>
    </source>
</evidence>
<proteinExistence type="predicted"/>
<feature type="transmembrane region" description="Helical" evidence="7">
    <location>
        <begin position="238"/>
        <end position="257"/>
    </location>
</feature>
<keyword evidence="3" id="KW-1003">Cell membrane</keyword>
<dbReference type="Pfam" id="PF01925">
    <property type="entry name" value="TauE"/>
    <property type="match status" value="1"/>
</dbReference>
<sequence>MLELPATLATIPESSRYAAFVAVVFASSVLSSALGVGGYALLPLFVAFYGAKSGVAVITVYFLFQNFAKLLLTWRHVDFALASRLVAWSLPGALLGGALLVVVPPQAFQRVLGAGVLAMVIVPRLRRRPATPRPPRPPRAERTGFALFALAYGVASGALGSGNVLKGPFLTSLGVVKERYIGTYALTSCALNIPKLLVYRGGGVAPGAVLASAWPLLLVSLAGTYAGTRLLRHIPPAWFERITSAVFVVAALVMLLGPT</sequence>
<feature type="transmembrane region" description="Helical" evidence="7">
    <location>
        <begin position="145"/>
        <end position="165"/>
    </location>
</feature>